<dbReference type="SUPFAM" id="SSF46785">
    <property type="entry name" value="Winged helix' DNA-binding domain"/>
    <property type="match status" value="1"/>
</dbReference>
<protein>
    <submittedName>
        <fullName evidence="5">Winged helix-turn-helix transcriptional regulator</fullName>
    </submittedName>
</protein>
<evidence type="ECO:0000313" key="5">
    <source>
        <dbReference type="EMBL" id="QNP68991.1"/>
    </source>
</evidence>
<proteinExistence type="predicted"/>
<gene>
    <name evidence="5" type="ORF">IAG44_05690</name>
</gene>
<dbReference type="KEGG" id="sroi:IAG44_05690"/>
<keyword evidence="1" id="KW-0805">Transcription regulation</keyword>
<dbReference type="EMBL" id="CP060828">
    <property type="protein sequence ID" value="QNP68991.1"/>
    <property type="molecule type" value="Genomic_DNA"/>
</dbReference>
<organism evidence="5 6">
    <name type="scientific">Streptomyces roseirectus</name>
    <dbReference type="NCBI Taxonomy" id="2768066"/>
    <lineage>
        <taxon>Bacteria</taxon>
        <taxon>Bacillati</taxon>
        <taxon>Actinomycetota</taxon>
        <taxon>Actinomycetes</taxon>
        <taxon>Kitasatosporales</taxon>
        <taxon>Streptomycetaceae</taxon>
        <taxon>Streptomyces</taxon>
    </lineage>
</organism>
<evidence type="ECO:0000256" key="2">
    <source>
        <dbReference type="ARBA" id="ARBA00023125"/>
    </source>
</evidence>
<dbReference type="AlphaFoldDB" id="A0A7H0I875"/>
<accession>A0A7H0I875</accession>
<sequence>MTLRVHFTADDLSRIRLVREPDPLWETVLSVAVLTTAQGRAVFDPWRAQVRAGLRRLPCAVVRTLRTLAPPVGAFPDFLTPAEASDGLEAGLDAVLSTPRRRLHREVAALPGAPPWTRPLAEGDPQALKELGEALRTYHRAALAPYWPRLRALVDAERALRSRDMLDGGSEALLAGLAPTVRWRPPVLEVDYPVDRDLRLAGRGLVLVPSVFCWRLPISLVDPALPPVLVYPIARPPGWWAAPDHTAGRRGLANLLGPTRAACLRLIEDGCSTGELARRLGMTAPTASQHATVLREAGLTAATRHGNKVFHTLTPLGTALLRTGPGEDARRS</sequence>
<feature type="domain" description="HTH arsR-type" evidence="4">
    <location>
        <begin position="250"/>
        <end position="321"/>
    </location>
</feature>
<dbReference type="CDD" id="cd00090">
    <property type="entry name" value="HTH_ARSR"/>
    <property type="match status" value="1"/>
</dbReference>
<dbReference type="RefSeq" id="WP_187746030.1">
    <property type="nucleotide sequence ID" value="NZ_CP060828.1"/>
</dbReference>
<dbReference type="InterPro" id="IPR036388">
    <property type="entry name" value="WH-like_DNA-bd_sf"/>
</dbReference>
<keyword evidence="6" id="KW-1185">Reference proteome</keyword>
<dbReference type="InterPro" id="IPR051011">
    <property type="entry name" value="Metal_resp_trans_reg"/>
</dbReference>
<evidence type="ECO:0000256" key="1">
    <source>
        <dbReference type="ARBA" id="ARBA00023015"/>
    </source>
</evidence>
<dbReference type="GO" id="GO:0003700">
    <property type="term" value="F:DNA-binding transcription factor activity"/>
    <property type="evidence" value="ECO:0007669"/>
    <property type="project" value="InterPro"/>
</dbReference>
<keyword evidence="3" id="KW-0804">Transcription</keyword>
<dbReference type="PANTHER" id="PTHR43132:SF8">
    <property type="entry name" value="HTH-TYPE TRANSCRIPTIONAL REGULATOR KMTR"/>
    <property type="match status" value="1"/>
</dbReference>
<dbReference type="Proteomes" id="UP000516052">
    <property type="component" value="Chromosome"/>
</dbReference>
<evidence type="ECO:0000259" key="4">
    <source>
        <dbReference type="SMART" id="SM00418"/>
    </source>
</evidence>
<reference evidence="5 6" key="1">
    <citation type="submission" date="2020-08" db="EMBL/GenBank/DDBJ databases">
        <title>A novel species.</title>
        <authorList>
            <person name="Gao J."/>
        </authorList>
    </citation>
    <scope>NUCLEOTIDE SEQUENCE [LARGE SCALE GENOMIC DNA]</scope>
    <source>
        <strain evidence="5 6">CRXT-G-22</strain>
    </source>
</reference>
<keyword evidence="2" id="KW-0238">DNA-binding</keyword>
<name>A0A7H0I875_9ACTN</name>
<dbReference type="InterPro" id="IPR036390">
    <property type="entry name" value="WH_DNA-bd_sf"/>
</dbReference>
<dbReference type="PANTHER" id="PTHR43132">
    <property type="entry name" value="ARSENICAL RESISTANCE OPERON REPRESSOR ARSR-RELATED"/>
    <property type="match status" value="1"/>
</dbReference>
<dbReference type="Pfam" id="PF12840">
    <property type="entry name" value="HTH_20"/>
    <property type="match status" value="1"/>
</dbReference>
<evidence type="ECO:0000256" key="3">
    <source>
        <dbReference type="ARBA" id="ARBA00023163"/>
    </source>
</evidence>
<dbReference type="SMART" id="SM00418">
    <property type="entry name" value="HTH_ARSR"/>
    <property type="match status" value="1"/>
</dbReference>
<dbReference type="InterPro" id="IPR011991">
    <property type="entry name" value="ArsR-like_HTH"/>
</dbReference>
<dbReference type="Gene3D" id="1.10.10.10">
    <property type="entry name" value="Winged helix-like DNA-binding domain superfamily/Winged helix DNA-binding domain"/>
    <property type="match status" value="1"/>
</dbReference>
<dbReference type="InterPro" id="IPR001845">
    <property type="entry name" value="HTH_ArsR_DNA-bd_dom"/>
</dbReference>
<evidence type="ECO:0000313" key="6">
    <source>
        <dbReference type="Proteomes" id="UP000516052"/>
    </source>
</evidence>
<dbReference type="GO" id="GO:0003677">
    <property type="term" value="F:DNA binding"/>
    <property type="evidence" value="ECO:0007669"/>
    <property type="project" value="UniProtKB-KW"/>
</dbReference>